<sequence>MTDLFVGPTISALFAAIKLTEVSVKLKNVPQSAATFIQLVKQVDMDVEHALRCHIHAAKILEQYPEFYTKWISSTINATLGALKELNDFILRDTGKDFAARLEYLFSNHAKLVDQERMLSYVHSTLLSAINAMHLLIFRAESIEASPTSFPTPSSSLSPMTLSPIPTPPILRRYSRHRPPTKESSQPSEQCNPYENSPDLHSLSESAIARQNQTAADSKAVLTAEASLRWLQQSRESEISELDDMSTE</sequence>
<accession>A0A8K0SKZ1</accession>
<gene>
    <name evidence="2" type="ORF">B0I35DRAFT_98581</name>
</gene>
<evidence type="ECO:0000313" key="3">
    <source>
        <dbReference type="Proteomes" id="UP000813444"/>
    </source>
</evidence>
<keyword evidence="3" id="KW-1185">Reference proteome</keyword>
<feature type="compositionally biased region" description="Polar residues" evidence="1">
    <location>
        <begin position="203"/>
        <end position="216"/>
    </location>
</feature>
<reference evidence="2" key="1">
    <citation type="journal article" date="2021" name="Nat. Commun.">
        <title>Genetic determinants of endophytism in the Arabidopsis root mycobiome.</title>
        <authorList>
            <person name="Mesny F."/>
            <person name="Miyauchi S."/>
            <person name="Thiergart T."/>
            <person name="Pickel B."/>
            <person name="Atanasova L."/>
            <person name="Karlsson M."/>
            <person name="Huettel B."/>
            <person name="Barry K.W."/>
            <person name="Haridas S."/>
            <person name="Chen C."/>
            <person name="Bauer D."/>
            <person name="Andreopoulos W."/>
            <person name="Pangilinan J."/>
            <person name="LaButti K."/>
            <person name="Riley R."/>
            <person name="Lipzen A."/>
            <person name="Clum A."/>
            <person name="Drula E."/>
            <person name="Henrissat B."/>
            <person name="Kohler A."/>
            <person name="Grigoriev I.V."/>
            <person name="Martin F.M."/>
            <person name="Hacquard S."/>
        </authorList>
    </citation>
    <scope>NUCLEOTIDE SEQUENCE</scope>
    <source>
        <strain evidence="2">MPI-CAGE-CH-0235</strain>
    </source>
</reference>
<organism evidence="2 3">
    <name type="scientific">Stachybotrys elegans</name>
    <dbReference type="NCBI Taxonomy" id="80388"/>
    <lineage>
        <taxon>Eukaryota</taxon>
        <taxon>Fungi</taxon>
        <taxon>Dikarya</taxon>
        <taxon>Ascomycota</taxon>
        <taxon>Pezizomycotina</taxon>
        <taxon>Sordariomycetes</taxon>
        <taxon>Hypocreomycetidae</taxon>
        <taxon>Hypocreales</taxon>
        <taxon>Stachybotryaceae</taxon>
        <taxon>Stachybotrys</taxon>
    </lineage>
</organism>
<dbReference type="Proteomes" id="UP000813444">
    <property type="component" value="Unassembled WGS sequence"/>
</dbReference>
<dbReference type="AlphaFoldDB" id="A0A8K0SKZ1"/>
<proteinExistence type="predicted"/>
<feature type="region of interest" description="Disordered" evidence="1">
    <location>
        <begin position="148"/>
        <end position="216"/>
    </location>
</feature>
<evidence type="ECO:0000256" key="1">
    <source>
        <dbReference type="SAM" id="MobiDB-lite"/>
    </source>
</evidence>
<feature type="compositionally biased region" description="Polar residues" evidence="1">
    <location>
        <begin position="182"/>
        <end position="195"/>
    </location>
</feature>
<name>A0A8K0SKZ1_9HYPO</name>
<protein>
    <submittedName>
        <fullName evidence="2">Uncharacterized protein</fullName>
    </submittedName>
</protein>
<dbReference type="EMBL" id="JAGPNK010000015">
    <property type="protein sequence ID" value="KAH7308578.1"/>
    <property type="molecule type" value="Genomic_DNA"/>
</dbReference>
<evidence type="ECO:0000313" key="2">
    <source>
        <dbReference type="EMBL" id="KAH7308578.1"/>
    </source>
</evidence>
<dbReference type="OrthoDB" id="4774524at2759"/>
<comment type="caution">
    <text evidence="2">The sequence shown here is derived from an EMBL/GenBank/DDBJ whole genome shotgun (WGS) entry which is preliminary data.</text>
</comment>
<feature type="compositionally biased region" description="Low complexity" evidence="1">
    <location>
        <begin position="148"/>
        <end position="164"/>
    </location>
</feature>